<dbReference type="AlphaFoldDB" id="A0A952AHX1"/>
<gene>
    <name evidence="1" type="ORF">H3C67_05115</name>
</gene>
<organism evidence="1 2">
    <name type="scientific">Candidatus Dojkabacteria bacterium</name>
    <dbReference type="NCBI Taxonomy" id="2099670"/>
    <lineage>
        <taxon>Bacteria</taxon>
        <taxon>Candidatus Dojkabacteria</taxon>
    </lineage>
</organism>
<comment type="caution">
    <text evidence="1">The sequence shown here is derived from an EMBL/GenBank/DDBJ whole genome shotgun (WGS) entry which is preliminary data.</text>
</comment>
<dbReference type="Proteomes" id="UP000781173">
    <property type="component" value="Unassembled WGS sequence"/>
</dbReference>
<reference evidence="1" key="1">
    <citation type="journal article" date="2022" name="ISME J.">
        <title>A general approach to explore prokaryotic protein glycosylation reveals the unique surface layer modulation of an anammox bacterium.</title>
        <authorList>
            <person name="Pabst M."/>
            <person name="Grouzdev D.S."/>
            <person name="Lawson C.E."/>
            <person name="Kleikamp H.B.C."/>
            <person name="de Ram C."/>
            <person name="Louwen R."/>
            <person name="Lin Y.M."/>
            <person name="Lucker S."/>
            <person name="van Loosdrecht M.C.M."/>
            <person name="Laureni M."/>
        </authorList>
    </citation>
    <scope>NUCLEOTIDE SEQUENCE</scope>
    <source>
        <strain evidence="1">BROCD043</strain>
    </source>
</reference>
<name>A0A952AHX1_9BACT</name>
<evidence type="ECO:0000313" key="1">
    <source>
        <dbReference type="EMBL" id="MBW7954134.1"/>
    </source>
</evidence>
<proteinExistence type="predicted"/>
<accession>A0A952AHX1</accession>
<sequence>MTIDRVSRKLIVLALYLDSLSPGAVSEFWLPAPVRKELKKEVPKSIDLDKISFEINSEITLLLDRERRSYLSEIAKSIIFQITAILEDEEKSFADFNRNCFGIIVERASEVEIKRLDDKIIDLESRHRKSRYDVLAENRVDKRSLLRQFSQQVEKAKIAMPPNLALPESESFSVSSTSRKVWSAFNKHVAPFKSELIINKDFDFTTHGLANLAAHEGYGGHHTELSLKDKLLVNEGRGEHSFVLTFSPQTFISEAIAESAYQLHGLNPLTRESMLIWYYEKQLMALQNLAVFLHFEDGLEKQEIMHRLDGYDVSETDLQKLVNFATDKKLGRYAHIYHAGFRFLQSIIQRLEDKSPLIKRIYTRPVTPNMLLVQHAV</sequence>
<protein>
    <submittedName>
        <fullName evidence="1">Uncharacterized protein</fullName>
    </submittedName>
</protein>
<evidence type="ECO:0000313" key="2">
    <source>
        <dbReference type="Proteomes" id="UP000781173"/>
    </source>
</evidence>
<dbReference type="EMBL" id="JACFOF010000019">
    <property type="protein sequence ID" value="MBW7954134.1"/>
    <property type="molecule type" value="Genomic_DNA"/>
</dbReference>